<keyword evidence="5" id="KW-0808">Transferase</keyword>
<organism evidence="5 6">
    <name type="scientific">Sphingomonas abietis</name>
    <dbReference type="NCBI Taxonomy" id="3012344"/>
    <lineage>
        <taxon>Bacteria</taxon>
        <taxon>Pseudomonadati</taxon>
        <taxon>Pseudomonadota</taxon>
        <taxon>Alphaproteobacteria</taxon>
        <taxon>Sphingomonadales</taxon>
        <taxon>Sphingomonadaceae</taxon>
        <taxon>Sphingomonas</taxon>
    </lineage>
</organism>
<dbReference type="RefSeq" id="WP_270075857.1">
    <property type="nucleotide sequence ID" value="NZ_CP115174.1"/>
</dbReference>
<dbReference type="GO" id="GO:0008483">
    <property type="term" value="F:transaminase activity"/>
    <property type="evidence" value="ECO:0007669"/>
    <property type="project" value="UniProtKB-KW"/>
</dbReference>
<dbReference type="InterPro" id="IPR015424">
    <property type="entry name" value="PyrdxlP-dep_Trfase"/>
</dbReference>
<dbReference type="InterPro" id="IPR005814">
    <property type="entry name" value="Aminotrans_3"/>
</dbReference>
<dbReference type="Pfam" id="PF00202">
    <property type="entry name" value="Aminotran_3"/>
    <property type="match status" value="1"/>
</dbReference>
<proteinExistence type="inferred from homology"/>
<sequence length="471" mass="50950">MTRRNHDIAELRRLDVAHHLPAQSSYKLQRDIGGSRIIVRAEGSTIYDGDGNAILDGMAGLWCVDVGYGRAELAEVAREQMLELPFYNTFFRTATPPPIALATKLAGLLGGELQHIFFNSSGSESNDTVFRLVRTYWDIKGEPQRKTFISRRNAYHGSTVASASLGGMSYMHVQGDLPIPGVEHVMQPYWFGDGFGEDPVAFGARAAQDIEDRILAIGPEKIAAFIGEPVQGAGGVIIPPDGYWQQVEAICRKYGILLVLDEVICGFGRLGEWFGFQKFGVTPDIVSMAKGLSSGYLPISATAVSRAIVETLRSVDDDFVHGYTYSGHPVAAAVALRNLEIIEREQLVDRVRSDVGPYFAAALARLAAHPLVGEARSLGLIGAVEIVAEKGTNRRFGGREGMAGPMVRDACIAGGLMVRAVRDSIVMCPPFIITHEEIDRMVAIIAAALDQVAETLRALDLPLLEGAGEGL</sequence>
<dbReference type="CDD" id="cd00610">
    <property type="entry name" value="OAT_like"/>
    <property type="match status" value="1"/>
</dbReference>
<comment type="similarity">
    <text evidence="2 4">Belongs to the class-III pyridoxal-phosphate-dependent aminotransferase family.</text>
</comment>
<evidence type="ECO:0000313" key="6">
    <source>
        <dbReference type="Proteomes" id="UP001210865"/>
    </source>
</evidence>
<dbReference type="PANTHER" id="PTHR43094">
    <property type="entry name" value="AMINOTRANSFERASE"/>
    <property type="match status" value="1"/>
</dbReference>
<gene>
    <name evidence="5" type="ORF">PBT88_13490</name>
</gene>
<dbReference type="InterPro" id="IPR015422">
    <property type="entry name" value="PyrdxlP-dep_Trfase_small"/>
</dbReference>
<protein>
    <submittedName>
        <fullName evidence="5">Aminotransferase</fullName>
    </submittedName>
</protein>
<dbReference type="Gene3D" id="3.90.1150.10">
    <property type="entry name" value="Aspartate Aminotransferase, domain 1"/>
    <property type="match status" value="1"/>
</dbReference>
<accession>A0ABY7NKR6</accession>
<dbReference type="InterPro" id="IPR015421">
    <property type="entry name" value="PyrdxlP-dep_Trfase_major"/>
</dbReference>
<dbReference type="Proteomes" id="UP001210865">
    <property type="component" value="Chromosome"/>
</dbReference>
<keyword evidence="6" id="KW-1185">Reference proteome</keyword>
<evidence type="ECO:0000256" key="4">
    <source>
        <dbReference type="RuleBase" id="RU003560"/>
    </source>
</evidence>
<dbReference type="Gene3D" id="3.40.640.10">
    <property type="entry name" value="Type I PLP-dependent aspartate aminotransferase-like (Major domain)"/>
    <property type="match status" value="1"/>
</dbReference>
<dbReference type="NCBIfam" id="NF005682">
    <property type="entry name" value="PRK07480.1"/>
    <property type="match status" value="1"/>
</dbReference>
<comment type="cofactor">
    <cofactor evidence="1">
        <name>pyridoxal 5'-phosphate</name>
        <dbReference type="ChEBI" id="CHEBI:597326"/>
    </cofactor>
</comment>
<reference evidence="5 6" key="1">
    <citation type="submission" date="2022-12" db="EMBL/GenBank/DDBJ databases">
        <title>Sphingomonas abieness sp. nov., an endophytic bacterium isolated from Abies koreana.</title>
        <authorList>
            <person name="Jiang L."/>
            <person name="Lee J."/>
        </authorList>
    </citation>
    <scope>NUCLEOTIDE SEQUENCE [LARGE SCALE GENOMIC DNA]</scope>
    <source>
        <strain evidence="6">PAMB 00755</strain>
    </source>
</reference>
<dbReference type="SUPFAM" id="SSF53383">
    <property type="entry name" value="PLP-dependent transferases"/>
    <property type="match status" value="1"/>
</dbReference>
<dbReference type="InterPro" id="IPR049704">
    <property type="entry name" value="Aminotrans_3_PPA_site"/>
</dbReference>
<evidence type="ECO:0000256" key="3">
    <source>
        <dbReference type="ARBA" id="ARBA00022898"/>
    </source>
</evidence>
<evidence type="ECO:0000313" key="5">
    <source>
        <dbReference type="EMBL" id="WBO21208.1"/>
    </source>
</evidence>
<keyword evidence="5" id="KW-0032">Aminotransferase</keyword>
<evidence type="ECO:0000256" key="1">
    <source>
        <dbReference type="ARBA" id="ARBA00001933"/>
    </source>
</evidence>
<dbReference type="EMBL" id="CP115174">
    <property type="protein sequence ID" value="WBO21208.1"/>
    <property type="molecule type" value="Genomic_DNA"/>
</dbReference>
<name>A0ABY7NKR6_9SPHN</name>
<keyword evidence="3 4" id="KW-0663">Pyridoxal phosphate</keyword>
<dbReference type="PANTHER" id="PTHR43094:SF1">
    <property type="entry name" value="AMINOTRANSFERASE CLASS-III"/>
    <property type="match status" value="1"/>
</dbReference>
<dbReference type="PIRSF" id="PIRSF000521">
    <property type="entry name" value="Transaminase_4ab_Lys_Orn"/>
    <property type="match status" value="1"/>
</dbReference>
<dbReference type="PROSITE" id="PS00600">
    <property type="entry name" value="AA_TRANSFER_CLASS_3"/>
    <property type="match status" value="1"/>
</dbReference>
<evidence type="ECO:0000256" key="2">
    <source>
        <dbReference type="ARBA" id="ARBA00008954"/>
    </source>
</evidence>